<feature type="transmembrane region" description="Helical" evidence="1">
    <location>
        <begin position="36"/>
        <end position="58"/>
    </location>
</feature>
<keyword evidence="3" id="KW-1185">Reference proteome</keyword>
<proteinExistence type="predicted"/>
<accession>A0A1W0X7Y2</accession>
<dbReference type="Proteomes" id="UP000192578">
    <property type="component" value="Unassembled WGS sequence"/>
</dbReference>
<evidence type="ECO:0000313" key="2">
    <source>
        <dbReference type="EMBL" id="OQV23371.1"/>
    </source>
</evidence>
<comment type="caution">
    <text evidence="2">The sequence shown here is derived from an EMBL/GenBank/DDBJ whole genome shotgun (WGS) entry which is preliminary data.</text>
</comment>
<sequence>MSGKQFAIVTGAVARPIMDVFMTVTLWVHNGLADPVTALAIAASALELTAWVVCACFIKASAHRLLTYMSLTGVAWLVMLFAFIFAIVSMVTALEEDVLQGLNHRSGIMVFLGLLFVMHTFCFGVGAAVVIQSKCSPAAEDGLVALEEVHKKPDEH</sequence>
<feature type="transmembrane region" description="Helical" evidence="1">
    <location>
        <begin position="65"/>
        <end position="88"/>
    </location>
</feature>
<evidence type="ECO:0000313" key="3">
    <source>
        <dbReference type="Proteomes" id="UP000192578"/>
    </source>
</evidence>
<feature type="transmembrane region" description="Helical" evidence="1">
    <location>
        <begin position="12"/>
        <end position="30"/>
    </location>
</feature>
<feature type="transmembrane region" description="Helical" evidence="1">
    <location>
        <begin position="108"/>
        <end position="131"/>
    </location>
</feature>
<gene>
    <name evidence="2" type="ORF">BV898_02817</name>
</gene>
<evidence type="ECO:0000256" key="1">
    <source>
        <dbReference type="SAM" id="Phobius"/>
    </source>
</evidence>
<keyword evidence="1" id="KW-0472">Membrane</keyword>
<reference evidence="3" key="1">
    <citation type="submission" date="2017-01" db="EMBL/GenBank/DDBJ databases">
        <title>Comparative genomics of anhydrobiosis in the tardigrade Hypsibius dujardini.</title>
        <authorList>
            <person name="Yoshida Y."/>
            <person name="Koutsovoulos G."/>
            <person name="Laetsch D."/>
            <person name="Stevens L."/>
            <person name="Kumar S."/>
            <person name="Horikawa D."/>
            <person name="Ishino K."/>
            <person name="Komine S."/>
            <person name="Tomita M."/>
            <person name="Blaxter M."/>
            <person name="Arakawa K."/>
        </authorList>
    </citation>
    <scope>NUCLEOTIDE SEQUENCE [LARGE SCALE GENOMIC DNA]</scope>
    <source>
        <strain evidence="3">Z151</strain>
    </source>
</reference>
<protein>
    <submittedName>
        <fullName evidence="2">Uncharacterized protein</fullName>
    </submittedName>
</protein>
<keyword evidence="1" id="KW-0812">Transmembrane</keyword>
<dbReference type="EMBL" id="MTYJ01000012">
    <property type="protein sequence ID" value="OQV23371.1"/>
    <property type="molecule type" value="Genomic_DNA"/>
</dbReference>
<dbReference type="AlphaFoldDB" id="A0A1W0X7Y2"/>
<name>A0A1W0X7Y2_HYPEX</name>
<keyword evidence="1" id="KW-1133">Transmembrane helix</keyword>
<organism evidence="2 3">
    <name type="scientific">Hypsibius exemplaris</name>
    <name type="common">Freshwater tardigrade</name>
    <dbReference type="NCBI Taxonomy" id="2072580"/>
    <lineage>
        <taxon>Eukaryota</taxon>
        <taxon>Metazoa</taxon>
        <taxon>Ecdysozoa</taxon>
        <taxon>Tardigrada</taxon>
        <taxon>Eutardigrada</taxon>
        <taxon>Parachela</taxon>
        <taxon>Hypsibioidea</taxon>
        <taxon>Hypsibiidae</taxon>
        <taxon>Hypsibius</taxon>
    </lineage>
</organism>